<organism evidence="1 2">
    <name type="scientific">Taklimakanibacter albus</name>
    <dbReference type="NCBI Taxonomy" id="2800327"/>
    <lineage>
        <taxon>Bacteria</taxon>
        <taxon>Pseudomonadati</taxon>
        <taxon>Pseudomonadota</taxon>
        <taxon>Alphaproteobacteria</taxon>
        <taxon>Hyphomicrobiales</taxon>
        <taxon>Aestuariivirgaceae</taxon>
        <taxon>Taklimakanibacter</taxon>
    </lineage>
</organism>
<keyword evidence="2" id="KW-1185">Reference proteome</keyword>
<proteinExistence type="predicted"/>
<protein>
    <submittedName>
        <fullName evidence="1">MFS transporter</fullName>
    </submittedName>
</protein>
<dbReference type="Proteomes" id="UP000616151">
    <property type="component" value="Unassembled WGS sequence"/>
</dbReference>
<evidence type="ECO:0000313" key="1">
    <source>
        <dbReference type="EMBL" id="MBK1866522.1"/>
    </source>
</evidence>
<name>A0ACC5R1T7_9HYPH</name>
<accession>A0ACC5R1T7</accession>
<comment type="caution">
    <text evidence="1">The sequence shown here is derived from an EMBL/GenBank/DDBJ whole genome shotgun (WGS) entry which is preliminary data.</text>
</comment>
<reference evidence="1" key="1">
    <citation type="submission" date="2021-01" db="EMBL/GenBank/DDBJ databases">
        <authorList>
            <person name="Sun Q."/>
        </authorList>
    </citation>
    <scope>NUCLEOTIDE SEQUENCE</scope>
    <source>
        <strain evidence="1">YIM B02566</strain>
    </source>
</reference>
<evidence type="ECO:0000313" key="2">
    <source>
        <dbReference type="Proteomes" id="UP000616151"/>
    </source>
</evidence>
<gene>
    <name evidence="1" type="ORF">JHL16_09180</name>
</gene>
<sequence>MFIIIVLWVAFFVINFNIVMMIPLLPFIERDLGLTASEAGWVLAAFPVVALVSNLALGPLIDRYGRKRFIVLGAAACGAVLLLTAATHSAVTIALGRAATGIFMPMIGASVFAAIPDYVAAQDRARIAGYVTSAAPIAFLCSISMGVLLGGLATWQLSLVALAGVCLGLAIAASALPPTDASAVSHDPISLGTYRQRLLSLSFNAGSRLLLLSYFCWSIGMYVFLGLYPSWLVQHGLADKGAGTIGVILLLGEIGGLFGALFSGKLAGRFRHPLTACAAASIGITIITLVIPFGTERPIFQTIAYGGFAFGRDLMLALILGSAMLLVPAGQRGSLNATLNAVYQTGATMGGLASAWLYAFRDDFSANAATASIIFAASALMLWNITRIKD</sequence>
<dbReference type="EMBL" id="JAENHL010000006">
    <property type="protein sequence ID" value="MBK1866522.1"/>
    <property type="molecule type" value="Genomic_DNA"/>
</dbReference>